<dbReference type="EMBL" id="ML208280">
    <property type="protein sequence ID" value="TFK72915.1"/>
    <property type="molecule type" value="Genomic_DNA"/>
</dbReference>
<evidence type="ECO:0000313" key="1">
    <source>
        <dbReference type="EMBL" id="TFK72915.1"/>
    </source>
</evidence>
<sequence>MSSLKSAFRATRLTATTFLIKEYDDVYAERPHIYAKIVPSADTILVVDMGCGGRSVDPDVEVTSLREFIETFPVQDNDGKALNPGGTMSYIIVTTHCHYDHILAIEQFAGSPILASSHSPEFLSPSALPHNTLCSSLGLELPQYTPTLVPHGFEIHTSEGTPTGVKVLHTPGHTPDELALYDETEKMLYVGDTLYEKERIIFPNEGSISIWFSSMDFMIDFVEKENRRIMGVPGGQSGEVLINAGHATSLRPALEVLNGAKAFLAEVVEGKELVKRKYVVRGEMNVEYDQESGQFSLRCPEKLVVEAQTQKVPSK</sequence>
<accession>A0ACD3B545</accession>
<reference evidence="1 2" key="1">
    <citation type="journal article" date="2019" name="Nat. Ecol. Evol.">
        <title>Megaphylogeny resolves global patterns of mushroom evolution.</title>
        <authorList>
            <person name="Varga T."/>
            <person name="Krizsan K."/>
            <person name="Foldi C."/>
            <person name="Dima B."/>
            <person name="Sanchez-Garcia M."/>
            <person name="Sanchez-Ramirez S."/>
            <person name="Szollosi G.J."/>
            <person name="Szarkandi J.G."/>
            <person name="Papp V."/>
            <person name="Albert L."/>
            <person name="Andreopoulos W."/>
            <person name="Angelini C."/>
            <person name="Antonin V."/>
            <person name="Barry K.W."/>
            <person name="Bougher N.L."/>
            <person name="Buchanan P."/>
            <person name="Buyck B."/>
            <person name="Bense V."/>
            <person name="Catcheside P."/>
            <person name="Chovatia M."/>
            <person name="Cooper J."/>
            <person name="Damon W."/>
            <person name="Desjardin D."/>
            <person name="Finy P."/>
            <person name="Geml J."/>
            <person name="Haridas S."/>
            <person name="Hughes K."/>
            <person name="Justo A."/>
            <person name="Karasinski D."/>
            <person name="Kautmanova I."/>
            <person name="Kiss B."/>
            <person name="Kocsube S."/>
            <person name="Kotiranta H."/>
            <person name="LaButti K.M."/>
            <person name="Lechner B.E."/>
            <person name="Liimatainen K."/>
            <person name="Lipzen A."/>
            <person name="Lukacs Z."/>
            <person name="Mihaltcheva S."/>
            <person name="Morgado L.N."/>
            <person name="Niskanen T."/>
            <person name="Noordeloos M.E."/>
            <person name="Ohm R.A."/>
            <person name="Ortiz-Santana B."/>
            <person name="Ovrebo C."/>
            <person name="Racz N."/>
            <person name="Riley R."/>
            <person name="Savchenko A."/>
            <person name="Shiryaev A."/>
            <person name="Soop K."/>
            <person name="Spirin V."/>
            <person name="Szebenyi C."/>
            <person name="Tomsovsky M."/>
            <person name="Tulloss R.E."/>
            <person name="Uehling J."/>
            <person name="Grigoriev I.V."/>
            <person name="Vagvolgyi C."/>
            <person name="Papp T."/>
            <person name="Martin F.M."/>
            <person name="Miettinen O."/>
            <person name="Hibbett D.S."/>
            <person name="Nagy L.G."/>
        </authorList>
    </citation>
    <scope>NUCLEOTIDE SEQUENCE [LARGE SCALE GENOMIC DNA]</scope>
    <source>
        <strain evidence="1 2">NL-1719</strain>
    </source>
</reference>
<organism evidence="1 2">
    <name type="scientific">Pluteus cervinus</name>
    <dbReference type="NCBI Taxonomy" id="181527"/>
    <lineage>
        <taxon>Eukaryota</taxon>
        <taxon>Fungi</taxon>
        <taxon>Dikarya</taxon>
        <taxon>Basidiomycota</taxon>
        <taxon>Agaricomycotina</taxon>
        <taxon>Agaricomycetes</taxon>
        <taxon>Agaricomycetidae</taxon>
        <taxon>Agaricales</taxon>
        <taxon>Pluteineae</taxon>
        <taxon>Pluteaceae</taxon>
        <taxon>Pluteus</taxon>
    </lineage>
</organism>
<keyword evidence="2" id="KW-1185">Reference proteome</keyword>
<evidence type="ECO:0000313" key="2">
    <source>
        <dbReference type="Proteomes" id="UP000308600"/>
    </source>
</evidence>
<gene>
    <name evidence="1" type="ORF">BDN72DRAFT_869305</name>
</gene>
<protein>
    <submittedName>
        <fullName evidence="1">Metallo-hydrolase/oxidoreductase</fullName>
    </submittedName>
</protein>
<name>A0ACD3B545_9AGAR</name>
<dbReference type="Proteomes" id="UP000308600">
    <property type="component" value="Unassembled WGS sequence"/>
</dbReference>
<proteinExistence type="predicted"/>